<dbReference type="Proteomes" id="UP000270112">
    <property type="component" value="Unassembled WGS sequence"/>
</dbReference>
<evidence type="ECO:0000313" key="5">
    <source>
        <dbReference type="EMBL" id="RDB68988.1"/>
    </source>
</evidence>
<organism evidence="6 8">
    <name type="scientific">Eggerthella sinensis</name>
    <dbReference type="NCBI Taxonomy" id="242230"/>
    <lineage>
        <taxon>Bacteria</taxon>
        <taxon>Bacillati</taxon>
        <taxon>Actinomycetota</taxon>
        <taxon>Coriobacteriia</taxon>
        <taxon>Eggerthellales</taxon>
        <taxon>Eggerthellaceae</taxon>
        <taxon>Eggerthella</taxon>
    </lineage>
</organism>
<gene>
    <name evidence="5" type="ORF">C1876_08540</name>
    <name evidence="6" type="ORF">DMP09_15805</name>
</gene>
<dbReference type="PROSITE" id="PS50995">
    <property type="entry name" value="HTH_MARR_2"/>
    <property type="match status" value="1"/>
</dbReference>
<dbReference type="InterPro" id="IPR023187">
    <property type="entry name" value="Tscrpt_reg_MarR-type_CS"/>
</dbReference>
<evidence type="ECO:0000313" key="6">
    <source>
        <dbReference type="EMBL" id="RNM40106.1"/>
    </source>
</evidence>
<comment type="caution">
    <text evidence="6">The sequence shown here is derived from an EMBL/GenBank/DDBJ whole genome shotgun (WGS) entry which is preliminary data.</text>
</comment>
<keyword evidence="3" id="KW-0804">Transcription</keyword>
<reference evidence="8" key="2">
    <citation type="submission" date="2018-05" db="EMBL/GenBank/DDBJ databases">
        <title>Genome Sequencing of selected type strains of the family Eggerthellaceae.</title>
        <authorList>
            <person name="Danylec N."/>
            <person name="Stoll D.A."/>
            <person name="Doetsch A."/>
            <person name="Huch M."/>
        </authorList>
    </citation>
    <scope>NUCLEOTIDE SEQUENCE [LARGE SCALE GENOMIC DNA]</scope>
    <source>
        <strain evidence="8">DSM 16107</strain>
    </source>
</reference>
<name>A0A3N0ITU4_9ACTN</name>
<keyword evidence="1" id="KW-0805">Transcription regulation</keyword>
<protein>
    <recommendedName>
        <fullName evidence="4">HTH marR-type domain-containing protein</fullName>
    </recommendedName>
</protein>
<reference evidence="5 7" key="1">
    <citation type="journal article" date="2018" name="Elife">
        <title>Discovery and characterization of a prevalent human gut bacterial enzyme sufficient for the inactivation of a family of plant toxins.</title>
        <authorList>
            <person name="Koppel N."/>
            <person name="Bisanz J.E."/>
            <person name="Pandelia M.E."/>
            <person name="Turnbaugh P.J."/>
            <person name="Balskus E.P."/>
        </authorList>
    </citation>
    <scope>NUCLEOTIDE SEQUENCE [LARGE SCALE GENOMIC DNA]</scope>
    <source>
        <strain evidence="5 7">DSM 16107</strain>
    </source>
</reference>
<dbReference type="PANTHER" id="PTHR33164">
    <property type="entry name" value="TRANSCRIPTIONAL REGULATOR, MARR FAMILY"/>
    <property type="match status" value="1"/>
</dbReference>
<keyword evidence="7" id="KW-1185">Reference proteome</keyword>
<evidence type="ECO:0000256" key="3">
    <source>
        <dbReference type="ARBA" id="ARBA00023163"/>
    </source>
</evidence>
<dbReference type="AlphaFoldDB" id="A0A3N0ITU4"/>
<evidence type="ECO:0000256" key="2">
    <source>
        <dbReference type="ARBA" id="ARBA00023125"/>
    </source>
</evidence>
<evidence type="ECO:0000313" key="7">
    <source>
        <dbReference type="Proteomes" id="UP000253817"/>
    </source>
</evidence>
<dbReference type="PRINTS" id="PR00598">
    <property type="entry name" value="HTHMARR"/>
</dbReference>
<dbReference type="GO" id="GO:0003700">
    <property type="term" value="F:DNA-binding transcription factor activity"/>
    <property type="evidence" value="ECO:0007669"/>
    <property type="project" value="InterPro"/>
</dbReference>
<dbReference type="EMBL" id="PPTT01000012">
    <property type="protein sequence ID" value="RDB68988.1"/>
    <property type="molecule type" value="Genomic_DNA"/>
</dbReference>
<evidence type="ECO:0000313" key="8">
    <source>
        <dbReference type="Proteomes" id="UP000270112"/>
    </source>
</evidence>
<dbReference type="EMBL" id="QICC01000106">
    <property type="protein sequence ID" value="RNM40106.1"/>
    <property type="molecule type" value="Genomic_DNA"/>
</dbReference>
<dbReference type="InterPro" id="IPR039422">
    <property type="entry name" value="MarR/SlyA-like"/>
</dbReference>
<feature type="domain" description="HTH marR-type" evidence="4">
    <location>
        <begin position="1"/>
        <end position="141"/>
    </location>
</feature>
<dbReference type="PROSITE" id="PS01117">
    <property type="entry name" value="HTH_MARR_1"/>
    <property type="match status" value="1"/>
</dbReference>
<dbReference type="InterPro" id="IPR036390">
    <property type="entry name" value="WH_DNA-bd_sf"/>
</dbReference>
<dbReference type="RefSeq" id="WP_114546296.1">
    <property type="nucleotide sequence ID" value="NZ_PPTT01000012.1"/>
</dbReference>
<keyword evidence="2" id="KW-0238">DNA-binding</keyword>
<evidence type="ECO:0000259" key="4">
    <source>
        <dbReference type="PROSITE" id="PS50995"/>
    </source>
</evidence>
<dbReference type="Gene3D" id="1.10.10.10">
    <property type="entry name" value="Winged helix-like DNA-binding domain superfamily/Winged helix DNA-binding domain"/>
    <property type="match status" value="1"/>
</dbReference>
<reference evidence="6" key="3">
    <citation type="journal article" date="2019" name="Microbiol. Resour. Announc.">
        <title>Draft Genome Sequences of Type Strains of Gordonibacter faecihominis, Paraeggerthella hongkongensis, Parvibacter caecicola,Slackia equolifaciens, Slackia faecicanis, and Slackia isoflavoniconvertens.</title>
        <authorList>
            <person name="Danylec N."/>
            <person name="Stoll D.A."/>
            <person name="Dotsch A."/>
            <person name="Huch M."/>
        </authorList>
    </citation>
    <scope>NUCLEOTIDE SEQUENCE</scope>
    <source>
        <strain evidence="6">DSM 16107</strain>
    </source>
</reference>
<dbReference type="Proteomes" id="UP000253817">
    <property type="component" value="Unassembled WGS sequence"/>
</dbReference>
<dbReference type="GO" id="GO:0006950">
    <property type="term" value="P:response to stress"/>
    <property type="evidence" value="ECO:0007669"/>
    <property type="project" value="TreeGrafter"/>
</dbReference>
<dbReference type="SUPFAM" id="SSF46785">
    <property type="entry name" value="Winged helix' DNA-binding domain"/>
    <property type="match status" value="1"/>
</dbReference>
<dbReference type="InterPro" id="IPR036388">
    <property type="entry name" value="WH-like_DNA-bd_sf"/>
</dbReference>
<proteinExistence type="predicted"/>
<dbReference type="SMART" id="SM00347">
    <property type="entry name" value="HTH_MARR"/>
    <property type="match status" value="1"/>
</dbReference>
<accession>A0A3N0ITU4</accession>
<dbReference type="PANTHER" id="PTHR33164:SF43">
    <property type="entry name" value="HTH-TYPE TRANSCRIPTIONAL REPRESSOR YETL"/>
    <property type="match status" value="1"/>
</dbReference>
<dbReference type="InterPro" id="IPR000835">
    <property type="entry name" value="HTH_MarR-typ"/>
</dbReference>
<dbReference type="OrthoDB" id="5511415at2"/>
<dbReference type="GO" id="GO:0003677">
    <property type="term" value="F:DNA binding"/>
    <property type="evidence" value="ECO:0007669"/>
    <property type="project" value="UniProtKB-KW"/>
</dbReference>
<evidence type="ECO:0000256" key="1">
    <source>
        <dbReference type="ARBA" id="ARBA00023015"/>
    </source>
</evidence>
<sequence>MESGRFDEFQQVVALVFHLANVAQAQGDRLDERITTKQWMALISVFHLEDGRATCSEAARLMGCTKQNAKQLVDALVRKGYLTTAANPADRRAVLLQPTQAGATVASELYARRADALGEAAGILDGDETRELHRLLRKLADGLTPGWDGYERAAAWEARA</sequence>
<dbReference type="Pfam" id="PF12802">
    <property type="entry name" value="MarR_2"/>
    <property type="match status" value="1"/>
</dbReference>